<feature type="chain" id="PRO_5005486974" evidence="1">
    <location>
        <begin position="20"/>
        <end position="311"/>
    </location>
</feature>
<dbReference type="InterPro" id="IPR011852">
    <property type="entry name" value="TRAP_TAXI"/>
</dbReference>
<feature type="signal peptide" evidence="1">
    <location>
        <begin position="1"/>
        <end position="19"/>
    </location>
</feature>
<protein>
    <submittedName>
        <fullName evidence="2">TRAP transporter</fullName>
    </submittedName>
</protein>
<dbReference type="Proteomes" id="UP000065807">
    <property type="component" value="Chromosome"/>
</dbReference>
<dbReference type="KEGG" id="lpil:LIP_0655"/>
<evidence type="ECO:0000256" key="1">
    <source>
        <dbReference type="SAM" id="SignalP"/>
    </source>
</evidence>
<dbReference type="Pfam" id="PF16868">
    <property type="entry name" value="NMT1_3"/>
    <property type="match status" value="1"/>
</dbReference>
<name>A0A0K2SHJ9_LIMPI</name>
<evidence type="ECO:0000313" key="2">
    <source>
        <dbReference type="EMBL" id="BAS26512.1"/>
    </source>
</evidence>
<dbReference type="SUPFAM" id="SSF53850">
    <property type="entry name" value="Periplasmic binding protein-like II"/>
    <property type="match status" value="1"/>
</dbReference>
<sequence length="311" mass="33028">MLAATLLLVTLALPSAASAASFLGFGTGSPGGVYFPLGGAMADLWNRYLPDVNVTAESTAASVENSRLVGNGDADLGMVLGSVAYRAYKGEEPFEKPLPLRALFQMYPAPEHIVTLKGTGITSARDLAGRRVSTEAPGSGAETIALMILKAYGIDPDSGMRRARLSQTESTGALRDGVIDAAFFNFAYPASAVTELATTRDVELVSLEPDMLEKLLEVNPFMVPVTVPAGTYTGVDHDTLALGDSNLVVVNADMPEELAYQLVKTLYEHASELFDVHPVAHQLVPENGVNTPIPLHPGAERFFREVGALHD</sequence>
<dbReference type="STRING" id="1555112.LIP_0655"/>
<dbReference type="CDD" id="cd13569">
    <property type="entry name" value="PBP2_TAXI_TRAP_like_1"/>
    <property type="match status" value="1"/>
</dbReference>
<proteinExistence type="predicted"/>
<dbReference type="PANTHER" id="PTHR42941">
    <property type="entry name" value="SLL1037 PROTEIN"/>
    <property type="match status" value="1"/>
</dbReference>
<dbReference type="NCBIfam" id="TIGR02122">
    <property type="entry name" value="TRAP_TAXI"/>
    <property type="match status" value="1"/>
</dbReference>
<organism evidence="2 3">
    <name type="scientific">Limnochorda pilosa</name>
    <dbReference type="NCBI Taxonomy" id="1555112"/>
    <lineage>
        <taxon>Bacteria</taxon>
        <taxon>Bacillati</taxon>
        <taxon>Bacillota</taxon>
        <taxon>Limnochordia</taxon>
        <taxon>Limnochordales</taxon>
        <taxon>Limnochordaceae</taxon>
        <taxon>Limnochorda</taxon>
    </lineage>
</organism>
<reference evidence="3" key="2">
    <citation type="journal article" date="2016" name="Int. J. Syst. Evol. Microbiol.">
        <title>Complete genome sequence and cell structure of Limnochorda pilosa, a Gram-negative spore-former within the phylum Firmicutes.</title>
        <authorList>
            <person name="Watanabe M."/>
            <person name="Kojima H."/>
            <person name="Fukui M."/>
        </authorList>
    </citation>
    <scope>NUCLEOTIDE SEQUENCE [LARGE SCALE GENOMIC DNA]</scope>
    <source>
        <strain evidence="3">HC45</strain>
    </source>
</reference>
<evidence type="ECO:0000313" key="3">
    <source>
        <dbReference type="Proteomes" id="UP000065807"/>
    </source>
</evidence>
<keyword evidence="1" id="KW-0732">Signal</keyword>
<accession>A0A0K2SHJ9</accession>
<dbReference type="EMBL" id="AP014924">
    <property type="protein sequence ID" value="BAS26512.1"/>
    <property type="molecule type" value="Genomic_DNA"/>
</dbReference>
<dbReference type="PANTHER" id="PTHR42941:SF1">
    <property type="entry name" value="SLL1037 PROTEIN"/>
    <property type="match status" value="1"/>
</dbReference>
<dbReference type="AlphaFoldDB" id="A0A0K2SHJ9"/>
<dbReference type="Gene3D" id="3.40.190.10">
    <property type="entry name" value="Periplasmic binding protein-like II"/>
    <property type="match status" value="2"/>
</dbReference>
<reference evidence="3" key="1">
    <citation type="submission" date="2015-07" db="EMBL/GenBank/DDBJ databases">
        <title>Complete genome sequence and phylogenetic analysis of Limnochorda pilosa.</title>
        <authorList>
            <person name="Watanabe M."/>
            <person name="Kojima H."/>
            <person name="Fukui M."/>
        </authorList>
    </citation>
    <scope>NUCLEOTIDE SEQUENCE [LARGE SCALE GENOMIC DNA]</scope>
    <source>
        <strain evidence="3">HC45</strain>
    </source>
</reference>
<gene>
    <name evidence="2" type="ORF">LIP_0655</name>
</gene>
<keyword evidence="3" id="KW-1185">Reference proteome</keyword>